<protein>
    <recommendedName>
        <fullName evidence="9">5'-nucleotidase SurE</fullName>
        <ecNumber evidence="9">3.1.3.5</ecNumber>
    </recommendedName>
    <alternativeName>
        <fullName evidence="9">Nucleoside 5'-monophosphate phosphohydrolase</fullName>
    </alternativeName>
</protein>
<dbReference type="Pfam" id="PF01975">
    <property type="entry name" value="SurE"/>
    <property type="match status" value="1"/>
</dbReference>
<dbReference type="InterPro" id="IPR030048">
    <property type="entry name" value="SurE"/>
</dbReference>
<evidence type="ECO:0000256" key="3">
    <source>
        <dbReference type="ARBA" id="ARBA00004496"/>
    </source>
</evidence>
<keyword evidence="7 9" id="KW-0547">Nucleotide-binding</keyword>
<dbReference type="PANTHER" id="PTHR30457:SF12">
    <property type="entry name" value="5'_3'-NUCLEOTIDASE SURE"/>
    <property type="match status" value="1"/>
</dbReference>
<feature type="binding site" evidence="9">
    <location>
        <position position="8"/>
    </location>
    <ligand>
        <name>a divalent metal cation</name>
        <dbReference type="ChEBI" id="CHEBI:60240"/>
    </ligand>
</feature>
<proteinExistence type="inferred from homology"/>
<keyword evidence="5 9" id="KW-0963">Cytoplasm</keyword>
<comment type="catalytic activity">
    <reaction evidence="1 9">
        <text>a ribonucleoside 5'-phosphate + H2O = a ribonucleoside + phosphate</text>
        <dbReference type="Rhea" id="RHEA:12484"/>
        <dbReference type="ChEBI" id="CHEBI:15377"/>
        <dbReference type="ChEBI" id="CHEBI:18254"/>
        <dbReference type="ChEBI" id="CHEBI:43474"/>
        <dbReference type="ChEBI" id="CHEBI:58043"/>
        <dbReference type="EC" id="3.1.3.5"/>
    </reaction>
</comment>
<dbReference type="InterPro" id="IPR036523">
    <property type="entry name" value="SurE-like_sf"/>
</dbReference>
<dbReference type="Gene3D" id="3.40.1210.10">
    <property type="entry name" value="Survival protein SurE-like phosphatase/nucleotidase"/>
    <property type="match status" value="1"/>
</dbReference>
<evidence type="ECO:0000256" key="2">
    <source>
        <dbReference type="ARBA" id="ARBA00001946"/>
    </source>
</evidence>
<comment type="subcellular location">
    <subcellularLocation>
        <location evidence="3 9">Cytoplasm</location>
    </subcellularLocation>
</comment>
<comment type="caution">
    <text evidence="11">The sequence shown here is derived from an EMBL/GenBank/DDBJ whole genome shotgun (WGS) entry which is preliminary data.</text>
</comment>
<evidence type="ECO:0000259" key="10">
    <source>
        <dbReference type="Pfam" id="PF01975"/>
    </source>
</evidence>
<comment type="similarity">
    <text evidence="4 9">Belongs to the SurE nucleotidase family.</text>
</comment>
<dbReference type="GO" id="GO:0008254">
    <property type="term" value="F:3'-nucleotidase activity"/>
    <property type="evidence" value="ECO:0007669"/>
    <property type="project" value="TreeGrafter"/>
</dbReference>
<dbReference type="EC" id="3.1.3.5" evidence="9"/>
<dbReference type="AlphaFoldDB" id="A0A1A9RH73"/>
<comment type="function">
    <text evidence="9">Nucleotidase that shows phosphatase activity on nucleoside 5'-monophosphates.</text>
</comment>
<dbReference type="GO" id="GO:0004309">
    <property type="term" value="F:exopolyphosphatase activity"/>
    <property type="evidence" value="ECO:0007669"/>
    <property type="project" value="TreeGrafter"/>
</dbReference>
<dbReference type="EMBL" id="LXSF01000002">
    <property type="protein sequence ID" value="OAM17353.1"/>
    <property type="molecule type" value="Genomic_DNA"/>
</dbReference>
<dbReference type="FunFam" id="3.40.1210.10:FF:000001">
    <property type="entry name" value="5'/3'-nucleotidase SurE"/>
    <property type="match status" value="1"/>
</dbReference>
<dbReference type="Proteomes" id="UP000078003">
    <property type="component" value="Unassembled WGS sequence"/>
</dbReference>
<dbReference type="GO" id="GO:0000166">
    <property type="term" value="F:nucleotide binding"/>
    <property type="evidence" value="ECO:0007669"/>
    <property type="project" value="UniProtKB-KW"/>
</dbReference>
<dbReference type="GO" id="GO:0008253">
    <property type="term" value="F:5'-nucleotidase activity"/>
    <property type="evidence" value="ECO:0007669"/>
    <property type="project" value="UniProtKB-UniRule"/>
</dbReference>
<evidence type="ECO:0000256" key="7">
    <source>
        <dbReference type="ARBA" id="ARBA00022741"/>
    </source>
</evidence>
<dbReference type="NCBIfam" id="TIGR00087">
    <property type="entry name" value="surE"/>
    <property type="match status" value="1"/>
</dbReference>
<evidence type="ECO:0000256" key="5">
    <source>
        <dbReference type="ARBA" id="ARBA00022490"/>
    </source>
</evidence>
<dbReference type="GO" id="GO:0005737">
    <property type="term" value="C:cytoplasm"/>
    <property type="evidence" value="ECO:0007669"/>
    <property type="project" value="UniProtKB-SubCell"/>
</dbReference>
<dbReference type="InterPro" id="IPR002828">
    <property type="entry name" value="SurE-like_Pase/nucleotidase"/>
</dbReference>
<comment type="cofactor">
    <cofactor evidence="2">
        <name>Mg(2+)</name>
        <dbReference type="ChEBI" id="CHEBI:18420"/>
    </cofactor>
</comment>
<evidence type="ECO:0000256" key="6">
    <source>
        <dbReference type="ARBA" id="ARBA00022723"/>
    </source>
</evidence>
<dbReference type="RefSeq" id="WP_064104153.1">
    <property type="nucleotide sequence ID" value="NZ_LXSF01000002.1"/>
</dbReference>
<gene>
    <name evidence="9" type="primary">surE</name>
    <name evidence="11" type="ORF">A7P85_03140</name>
</gene>
<dbReference type="PANTHER" id="PTHR30457">
    <property type="entry name" value="5'-NUCLEOTIDASE SURE"/>
    <property type="match status" value="1"/>
</dbReference>
<evidence type="ECO:0000313" key="12">
    <source>
        <dbReference type="Proteomes" id="UP000078003"/>
    </source>
</evidence>
<accession>A0A1A9RH73</accession>
<evidence type="ECO:0000256" key="9">
    <source>
        <dbReference type="HAMAP-Rule" id="MF_00060"/>
    </source>
</evidence>
<dbReference type="NCBIfam" id="NF001489">
    <property type="entry name" value="PRK00346.1-3"/>
    <property type="match status" value="1"/>
</dbReference>
<feature type="domain" description="Survival protein SurE-like phosphatase/nucleotidase" evidence="10">
    <location>
        <begin position="3"/>
        <end position="184"/>
    </location>
</feature>
<evidence type="ECO:0000256" key="4">
    <source>
        <dbReference type="ARBA" id="ARBA00011062"/>
    </source>
</evidence>
<name>A0A1A9RH73_EIKCO</name>
<dbReference type="NCBIfam" id="NF001490">
    <property type="entry name" value="PRK00346.1-4"/>
    <property type="match status" value="1"/>
</dbReference>
<evidence type="ECO:0000256" key="8">
    <source>
        <dbReference type="ARBA" id="ARBA00022801"/>
    </source>
</evidence>
<dbReference type="GO" id="GO:0046872">
    <property type="term" value="F:metal ion binding"/>
    <property type="evidence" value="ECO:0007669"/>
    <property type="project" value="UniProtKB-UniRule"/>
</dbReference>
<dbReference type="SUPFAM" id="SSF64167">
    <property type="entry name" value="SurE-like"/>
    <property type="match status" value="1"/>
</dbReference>
<feature type="binding site" evidence="9">
    <location>
        <position position="39"/>
    </location>
    <ligand>
        <name>a divalent metal cation</name>
        <dbReference type="ChEBI" id="CHEBI:60240"/>
    </ligand>
</feature>
<sequence>MNILISNDDGYQAEGLAILARVAAEFANVRVVAPERNRSGASNSLTLDRPLRIQEAANGFYFVDGTPTDCIHLALHSLPDFQPDWVFSGINHGANMGDDTLYSGTVAAATEAYLLGIPAIAFSLNDKSGRYWRTAEQAVWRLLTHLFAAPKPAAPVLWNVNIPAVPENQIQGITTVRLGRRHHQQSVVAARSPRGENVYWIGAAGEVLGREEDTDFAQNEAGMITVTPLSVDLTDHAGLGSVAQFWQDTAL</sequence>
<keyword evidence="6 9" id="KW-0479">Metal-binding</keyword>
<feature type="binding site" evidence="9">
    <location>
        <position position="9"/>
    </location>
    <ligand>
        <name>a divalent metal cation</name>
        <dbReference type="ChEBI" id="CHEBI:60240"/>
    </ligand>
</feature>
<organism evidence="11 12">
    <name type="scientific">Eikenella corrodens</name>
    <dbReference type="NCBI Taxonomy" id="539"/>
    <lineage>
        <taxon>Bacteria</taxon>
        <taxon>Pseudomonadati</taxon>
        <taxon>Pseudomonadota</taxon>
        <taxon>Betaproteobacteria</taxon>
        <taxon>Neisseriales</taxon>
        <taxon>Neisseriaceae</taxon>
        <taxon>Eikenella</taxon>
    </lineage>
</organism>
<dbReference type="HAMAP" id="MF_00060">
    <property type="entry name" value="SurE"/>
    <property type="match status" value="1"/>
</dbReference>
<keyword evidence="8 9" id="KW-0378">Hydrolase</keyword>
<reference evidence="12" key="1">
    <citation type="submission" date="2016-05" db="EMBL/GenBank/DDBJ databases">
        <title>Draft genome of Corynebacterium afermentans subsp. afermentans LCDC 88199T.</title>
        <authorList>
            <person name="Bernier A.-M."/>
            <person name="Bernard K."/>
        </authorList>
    </citation>
    <scope>NUCLEOTIDE SEQUENCE [LARGE SCALE GENOMIC DNA]</scope>
    <source>
        <strain evidence="12">NML01-0328</strain>
    </source>
</reference>
<feature type="binding site" evidence="9">
    <location>
        <position position="91"/>
    </location>
    <ligand>
        <name>a divalent metal cation</name>
        <dbReference type="ChEBI" id="CHEBI:60240"/>
    </ligand>
</feature>
<evidence type="ECO:0000256" key="1">
    <source>
        <dbReference type="ARBA" id="ARBA00000815"/>
    </source>
</evidence>
<evidence type="ECO:0000313" key="11">
    <source>
        <dbReference type="EMBL" id="OAM17353.1"/>
    </source>
</evidence>
<comment type="cofactor">
    <cofactor evidence="9">
        <name>a divalent metal cation</name>
        <dbReference type="ChEBI" id="CHEBI:60240"/>
    </cofactor>
    <text evidence="9">Binds 1 divalent metal cation per subunit.</text>
</comment>